<feature type="compositionally biased region" description="Low complexity" evidence="1">
    <location>
        <begin position="221"/>
        <end position="268"/>
    </location>
</feature>
<keyword evidence="4" id="KW-1185">Reference proteome</keyword>
<name>A0A6A6B8U5_9PEZI</name>
<dbReference type="Proteomes" id="UP000799438">
    <property type="component" value="Unassembled WGS sequence"/>
</dbReference>
<keyword evidence="2" id="KW-0732">Signal</keyword>
<keyword evidence="3" id="KW-0560">Oxidoreductase</keyword>
<feature type="compositionally biased region" description="Low complexity" evidence="1">
    <location>
        <begin position="186"/>
        <end position="195"/>
    </location>
</feature>
<feature type="chain" id="PRO_5025388815" evidence="2">
    <location>
        <begin position="22"/>
        <end position="392"/>
    </location>
</feature>
<feature type="region of interest" description="Disordered" evidence="1">
    <location>
        <begin position="297"/>
        <end position="334"/>
    </location>
</feature>
<dbReference type="Gene3D" id="2.70.50.70">
    <property type="match status" value="1"/>
</dbReference>
<sequence>MAPKLFTLAIAMLAASPMVSAHINLMKPLPYDYEAHRQDKGPMTANEYPCKTQTYAFDSTKMEGNTFAAGEKQQAEFEGSAVHGGGSCQFSITTDKKPTKDSKFKVIGSIEGGCPEKPEGFTIPKSVPTGEVTFAWTWFARLSGGPEMYMNCAPIKVTGGASDTTEFDKLPDMLIANIAGYTGTSGSTGDTGSCTQVTSTDLKFPNPGSVLTTDSGADLKAPTGSCGSSGSSDDSSSSSGGAESSAAAGTPAASTPAASTPAASTPAAQNTGGVFAPGAANPSSTMTTLLTVTASGAGTPAASTPAAVATPAAGGSSSSSGGSSSSSSGSSSGTCSSNGAIVCNGTSKFGLCNNGNVVWQDVAAGTQCKDGAITKRELPHGGRYFRPRGSYL</sequence>
<dbReference type="PANTHER" id="PTHR36182:SF2">
    <property type="entry name" value="LYTIC POLYSACCHARIDE MONOOXYGENASE"/>
    <property type="match status" value="1"/>
</dbReference>
<feature type="signal peptide" evidence="2">
    <location>
        <begin position="1"/>
        <end position="21"/>
    </location>
</feature>
<feature type="region of interest" description="Disordered" evidence="1">
    <location>
        <begin position="186"/>
        <end position="279"/>
    </location>
</feature>
<evidence type="ECO:0000313" key="3">
    <source>
        <dbReference type="EMBL" id="KAF2140550.1"/>
    </source>
</evidence>
<reference evidence="3" key="1">
    <citation type="journal article" date="2020" name="Stud. Mycol.">
        <title>101 Dothideomycetes genomes: a test case for predicting lifestyles and emergence of pathogens.</title>
        <authorList>
            <person name="Haridas S."/>
            <person name="Albert R."/>
            <person name="Binder M."/>
            <person name="Bloem J."/>
            <person name="Labutti K."/>
            <person name="Salamov A."/>
            <person name="Andreopoulos B."/>
            <person name="Baker S."/>
            <person name="Barry K."/>
            <person name="Bills G."/>
            <person name="Bluhm B."/>
            <person name="Cannon C."/>
            <person name="Castanera R."/>
            <person name="Culley D."/>
            <person name="Daum C."/>
            <person name="Ezra D."/>
            <person name="Gonzalez J."/>
            <person name="Henrissat B."/>
            <person name="Kuo A."/>
            <person name="Liang C."/>
            <person name="Lipzen A."/>
            <person name="Lutzoni F."/>
            <person name="Magnuson J."/>
            <person name="Mondo S."/>
            <person name="Nolan M."/>
            <person name="Ohm R."/>
            <person name="Pangilinan J."/>
            <person name="Park H.-J."/>
            <person name="Ramirez L."/>
            <person name="Alfaro M."/>
            <person name="Sun H."/>
            <person name="Tritt A."/>
            <person name="Yoshinaga Y."/>
            <person name="Zwiers L.-H."/>
            <person name="Turgeon B."/>
            <person name="Goodwin S."/>
            <person name="Spatafora J."/>
            <person name="Crous P."/>
            <person name="Grigoriev I."/>
        </authorList>
    </citation>
    <scope>NUCLEOTIDE SEQUENCE</scope>
    <source>
        <strain evidence="3">CBS 121167</strain>
    </source>
</reference>
<dbReference type="OrthoDB" id="2342176at2759"/>
<dbReference type="PANTHER" id="PTHR36182">
    <property type="entry name" value="PROTEIN, PUTATIVE (AFU_ORTHOLOGUE AFUA_6G10930)-RELATED"/>
    <property type="match status" value="1"/>
</dbReference>
<proteinExistence type="predicted"/>
<dbReference type="GeneID" id="54298195"/>
<evidence type="ECO:0000256" key="2">
    <source>
        <dbReference type="SAM" id="SignalP"/>
    </source>
</evidence>
<gene>
    <name evidence="3" type="ORF">K452DRAFT_288629</name>
</gene>
<dbReference type="GO" id="GO:0004497">
    <property type="term" value="F:monooxygenase activity"/>
    <property type="evidence" value="ECO:0007669"/>
    <property type="project" value="UniProtKB-KW"/>
</dbReference>
<evidence type="ECO:0000256" key="1">
    <source>
        <dbReference type="SAM" id="MobiDB-lite"/>
    </source>
</evidence>
<dbReference type="EMBL" id="ML995489">
    <property type="protein sequence ID" value="KAF2140550.1"/>
    <property type="molecule type" value="Genomic_DNA"/>
</dbReference>
<evidence type="ECO:0000313" key="4">
    <source>
        <dbReference type="Proteomes" id="UP000799438"/>
    </source>
</evidence>
<dbReference type="AlphaFoldDB" id="A0A6A6B8U5"/>
<dbReference type="RefSeq" id="XP_033396263.1">
    <property type="nucleotide sequence ID" value="XM_033540699.1"/>
</dbReference>
<keyword evidence="3" id="KW-0503">Monooxygenase</keyword>
<protein>
    <submittedName>
        <fullName evidence="3">Lytic polysaccharide monooxygenase</fullName>
    </submittedName>
</protein>
<organism evidence="3 4">
    <name type="scientific">Aplosporella prunicola CBS 121167</name>
    <dbReference type="NCBI Taxonomy" id="1176127"/>
    <lineage>
        <taxon>Eukaryota</taxon>
        <taxon>Fungi</taxon>
        <taxon>Dikarya</taxon>
        <taxon>Ascomycota</taxon>
        <taxon>Pezizomycotina</taxon>
        <taxon>Dothideomycetes</taxon>
        <taxon>Dothideomycetes incertae sedis</taxon>
        <taxon>Botryosphaeriales</taxon>
        <taxon>Aplosporellaceae</taxon>
        <taxon>Aplosporella</taxon>
    </lineage>
</organism>
<accession>A0A6A6B8U5</accession>